<keyword evidence="3" id="KW-1185">Reference proteome</keyword>
<proteinExistence type="predicted"/>
<sequence>MSTWLSLLWIRAVVWLKDSNAFSLYHCNVTFTLLDNTMCRQTNCQIYIVNTDRHSICCHVSCCNSNSLLILVMQETFFVLP</sequence>
<reference evidence="2" key="2">
    <citation type="submission" date="2025-08" db="UniProtKB">
        <authorList>
            <consortium name="Ensembl"/>
        </authorList>
    </citation>
    <scope>IDENTIFICATION</scope>
</reference>
<keyword evidence="1" id="KW-0732">Signal</keyword>
<dbReference type="Ensembl" id="ENSMZET00005018755.1">
    <property type="protein sequence ID" value="ENSMZEP00005018166.1"/>
    <property type="gene ID" value="ENSMZEG00005013646.1"/>
</dbReference>
<reference evidence="2 3" key="1">
    <citation type="journal article" date="2014" name="Nature">
        <title>The genomic substrate for adaptive radiation in African cichlid fish.</title>
        <authorList>
            <person name="Brawand D."/>
            <person name="Wagner C.E."/>
            <person name="Li Y.I."/>
            <person name="Malinsky M."/>
            <person name="Keller I."/>
            <person name="Fan S."/>
            <person name="Simakov O."/>
            <person name="Ng A.Y."/>
            <person name="Lim Z.W."/>
            <person name="Bezault E."/>
            <person name="Turner-Maier J."/>
            <person name="Johnson J."/>
            <person name="Alcazar R."/>
            <person name="Noh H.J."/>
            <person name="Russell P."/>
            <person name="Aken B."/>
            <person name="Alfoldi J."/>
            <person name="Amemiya C."/>
            <person name="Azzouzi N."/>
            <person name="Baroiller J.F."/>
            <person name="Barloy-Hubler F."/>
            <person name="Berlin A."/>
            <person name="Bloomquist R."/>
            <person name="Carleton K.L."/>
            <person name="Conte M.A."/>
            <person name="D'Cotta H."/>
            <person name="Eshel O."/>
            <person name="Gaffney L."/>
            <person name="Galibert F."/>
            <person name="Gante H.F."/>
            <person name="Gnerre S."/>
            <person name="Greuter L."/>
            <person name="Guyon R."/>
            <person name="Haddad N.S."/>
            <person name="Haerty W."/>
            <person name="Harris R.M."/>
            <person name="Hofmann H.A."/>
            <person name="Hourlier T."/>
            <person name="Hulata G."/>
            <person name="Jaffe D.B."/>
            <person name="Lara M."/>
            <person name="Lee A.P."/>
            <person name="MacCallum I."/>
            <person name="Mwaiko S."/>
            <person name="Nikaido M."/>
            <person name="Nishihara H."/>
            <person name="Ozouf-Costaz C."/>
            <person name="Penman D.J."/>
            <person name="Przybylski D."/>
            <person name="Rakotomanga M."/>
            <person name="Renn S.C.P."/>
            <person name="Ribeiro F.J."/>
            <person name="Ron M."/>
            <person name="Salzburger W."/>
            <person name="Sanchez-Pulido L."/>
            <person name="Santos M.E."/>
            <person name="Searle S."/>
            <person name="Sharpe T."/>
            <person name="Swofford R."/>
            <person name="Tan F.J."/>
            <person name="Williams L."/>
            <person name="Young S."/>
            <person name="Yin S."/>
            <person name="Okada N."/>
            <person name="Kocher T.D."/>
            <person name="Miska E.A."/>
            <person name="Lander E.S."/>
            <person name="Venkatesh B."/>
            <person name="Fernald R.D."/>
            <person name="Meyer A."/>
            <person name="Ponting C.P."/>
            <person name="Streelman J.T."/>
            <person name="Lindblad-Toh K."/>
            <person name="Seehausen O."/>
            <person name="Di Palma F."/>
        </authorList>
    </citation>
    <scope>NUCLEOTIDE SEQUENCE</scope>
</reference>
<feature type="signal peptide" evidence="1">
    <location>
        <begin position="1"/>
        <end position="21"/>
    </location>
</feature>
<name>A0A3P9C8C9_9CICH</name>
<feature type="chain" id="PRO_5018078762" description="Secreted protein" evidence="1">
    <location>
        <begin position="22"/>
        <end position="81"/>
    </location>
</feature>
<protein>
    <recommendedName>
        <fullName evidence="4">Secreted protein</fullName>
    </recommendedName>
</protein>
<evidence type="ECO:0008006" key="4">
    <source>
        <dbReference type="Google" id="ProtNLM"/>
    </source>
</evidence>
<evidence type="ECO:0000313" key="2">
    <source>
        <dbReference type="Ensembl" id="ENSMZEP00005018166.1"/>
    </source>
</evidence>
<dbReference type="GeneTree" id="ENSGT00940000179189"/>
<reference evidence="2" key="3">
    <citation type="submission" date="2025-09" db="UniProtKB">
        <authorList>
            <consortium name="Ensembl"/>
        </authorList>
    </citation>
    <scope>IDENTIFICATION</scope>
</reference>
<evidence type="ECO:0000256" key="1">
    <source>
        <dbReference type="SAM" id="SignalP"/>
    </source>
</evidence>
<dbReference type="Proteomes" id="UP000265160">
    <property type="component" value="LG1"/>
</dbReference>
<dbReference type="AlphaFoldDB" id="A0A3P9C8C9"/>
<organism evidence="2 3">
    <name type="scientific">Maylandia zebra</name>
    <name type="common">zebra mbuna</name>
    <dbReference type="NCBI Taxonomy" id="106582"/>
    <lineage>
        <taxon>Eukaryota</taxon>
        <taxon>Metazoa</taxon>
        <taxon>Chordata</taxon>
        <taxon>Craniata</taxon>
        <taxon>Vertebrata</taxon>
        <taxon>Euteleostomi</taxon>
        <taxon>Actinopterygii</taxon>
        <taxon>Neopterygii</taxon>
        <taxon>Teleostei</taxon>
        <taxon>Neoteleostei</taxon>
        <taxon>Acanthomorphata</taxon>
        <taxon>Ovalentaria</taxon>
        <taxon>Cichlomorphae</taxon>
        <taxon>Cichliformes</taxon>
        <taxon>Cichlidae</taxon>
        <taxon>African cichlids</taxon>
        <taxon>Pseudocrenilabrinae</taxon>
        <taxon>Haplochromini</taxon>
        <taxon>Maylandia</taxon>
        <taxon>Maylandia zebra complex</taxon>
    </lineage>
</organism>
<evidence type="ECO:0000313" key="3">
    <source>
        <dbReference type="Proteomes" id="UP000265160"/>
    </source>
</evidence>
<accession>A0A3P9C8C9</accession>